<gene>
    <name evidence="4" type="ORF">SAMN04488507_105112</name>
    <name evidence="3" type="ORF">TFLO_2753</name>
</gene>
<keyword evidence="1" id="KW-0479">Metal-binding</keyword>
<dbReference type="GO" id="GO:0008270">
    <property type="term" value="F:zinc ion binding"/>
    <property type="evidence" value="ECO:0007669"/>
    <property type="project" value="UniProtKB-KW"/>
</dbReference>
<keyword evidence="1" id="KW-0862">Zinc</keyword>
<evidence type="ECO:0000256" key="1">
    <source>
        <dbReference type="PROSITE-ProRule" id="PRU00325"/>
    </source>
</evidence>
<protein>
    <submittedName>
        <fullName evidence="4">SWIM zinc finger</fullName>
    </submittedName>
    <submittedName>
        <fullName evidence="3">Zinc finger swim-type</fullName>
    </submittedName>
</protein>
<reference evidence="3 5" key="1">
    <citation type="submission" date="2016-02" db="EMBL/GenBank/DDBJ databases">
        <authorList>
            <person name="Strepis N."/>
        </authorList>
    </citation>
    <scope>NUCLEOTIDE SEQUENCE [LARGE SCALE GENOMIC DNA]</scope>
    <source>
        <strain evidence="3">Trichococcus flocculiformis</strain>
    </source>
</reference>
<dbReference type="Proteomes" id="UP000199686">
    <property type="component" value="Unassembled WGS sequence"/>
</dbReference>
<sequence>MNINNFQKYINQTILGRGYDYYMRGHVDEEYVRKGNTYIFLVEGSEVYEVSVELDDSGELIHAECDCPYDLGPICKHEAAVFFQLAEIINDGDVKWDIKEAQTEQPGIKEVLNKLPKEELIRIIMEIVPKNDTLEESLILRYSDGNKEQEIKQVAKLIRRIVNKYAGRGGFIAYGEISDYVEEMVGILEKARHTADRLLALEIIILVLHEAMEAFQYADDSDGEIGGLALDCIELMEDLVLVEKFSDSSLKRKLFNRLLEDSNDHAYDDWQEYTIDILRVCAEVADTEALRVLLRARVMAYLDKSETDGFSTYYAAPLLQILHRLIVLYGTDAEALQFEEENSTHASFREMLIERAKKENNFEKVIKLAMDGEKQDDYYAGRKPKWKEIRYDAYKKLSLKAEQARLAKELLFDGQFEYYQELKDLNTGDEKEFYDELKTKLKKDSRWQAKKMYVNLIEQEEDTEEIMAYVRENPHYIVRYAELLKDNYADEVDVLYSNHIRSAAHSSSKRSAYQDVCGLIRRYKNIIGKDNAAELVNELLVLYKKKRAFVDELSKLD</sequence>
<comment type="caution">
    <text evidence="4">The sequence shown here is derived from an EMBL/GenBank/DDBJ whole genome shotgun (WGS) entry which is preliminary data.</text>
</comment>
<evidence type="ECO:0000313" key="5">
    <source>
        <dbReference type="Proteomes" id="UP000195947"/>
    </source>
</evidence>
<evidence type="ECO:0000313" key="4">
    <source>
        <dbReference type="EMBL" id="SFI10624.1"/>
    </source>
</evidence>
<organism evidence="4 6">
    <name type="scientific">Trichococcus flocculiformis</name>
    <dbReference type="NCBI Taxonomy" id="82803"/>
    <lineage>
        <taxon>Bacteria</taxon>
        <taxon>Bacillati</taxon>
        <taxon>Bacillota</taxon>
        <taxon>Bacilli</taxon>
        <taxon>Lactobacillales</taxon>
        <taxon>Carnobacteriaceae</taxon>
        <taxon>Trichococcus</taxon>
    </lineage>
</organism>
<dbReference type="RefSeq" id="WP_086990567.1">
    <property type="nucleotide sequence ID" value="NZ_FJMZ01000047.1"/>
</dbReference>
<name>A0AB38BKR2_9LACT</name>
<dbReference type="AlphaFoldDB" id="A0AB38BKR2"/>
<reference evidence="4 6" key="2">
    <citation type="submission" date="2016-10" db="EMBL/GenBank/DDBJ databases">
        <authorList>
            <person name="Varghese N."/>
            <person name="Submissions S."/>
        </authorList>
    </citation>
    <scope>NUCLEOTIDE SEQUENCE [LARGE SCALE GENOMIC DNA]</scope>
    <source>
        <strain evidence="4 6">DSM 2094</strain>
    </source>
</reference>
<dbReference type="PROSITE" id="PS50966">
    <property type="entry name" value="ZF_SWIM"/>
    <property type="match status" value="1"/>
</dbReference>
<keyword evidence="5" id="KW-1185">Reference proteome</keyword>
<dbReference type="EMBL" id="FJMZ01000047">
    <property type="protein sequence ID" value="CZR02554.1"/>
    <property type="molecule type" value="Genomic_DNA"/>
</dbReference>
<evidence type="ECO:0000313" key="3">
    <source>
        <dbReference type="EMBL" id="CZR02554.1"/>
    </source>
</evidence>
<keyword evidence="1" id="KW-0863">Zinc-finger</keyword>
<dbReference type="EMBL" id="FOQC01000051">
    <property type="protein sequence ID" value="SFI10624.1"/>
    <property type="molecule type" value="Genomic_DNA"/>
</dbReference>
<evidence type="ECO:0000313" key="6">
    <source>
        <dbReference type="Proteomes" id="UP000199686"/>
    </source>
</evidence>
<proteinExistence type="predicted"/>
<dbReference type="Proteomes" id="UP000195947">
    <property type="component" value="Unassembled WGS sequence"/>
</dbReference>
<feature type="domain" description="SWIM-type" evidence="2">
    <location>
        <begin position="48"/>
        <end position="86"/>
    </location>
</feature>
<evidence type="ECO:0000259" key="2">
    <source>
        <dbReference type="PROSITE" id="PS50966"/>
    </source>
</evidence>
<accession>A0AB38BKR2</accession>
<dbReference type="InterPro" id="IPR007527">
    <property type="entry name" value="Znf_SWIM"/>
</dbReference>
<dbReference type="Pfam" id="PF04434">
    <property type="entry name" value="SWIM"/>
    <property type="match status" value="1"/>
</dbReference>